<reference evidence="2" key="1">
    <citation type="submission" date="2023-10" db="EMBL/GenBank/DDBJ databases">
        <authorList>
            <person name="Chen Y."/>
            <person name="Shah S."/>
            <person name="Dougan E. K."/>
            <person name="Thang M."/>
            <person name="Chan C."/>
        </authorList>
    </citation>
    <scope>NUCLEOTIDE SEQUENCE [LARGE SCALE GENOMIC DNA]</scope>
</reference>
<accession>A0ABN9R7Z3</accession>
<dbReference type="EMBL" id="CAUYUJ010005795">
    <property type="protein sequence ID" value="CAK0814999.1"/>
    <property type="molecule type" value="Genomic_DNA"/>
</dbReference>
<feature type="region of interest" description="Disordered" evidence="1">
    <location>
        <begin position="10"/>
        <end position="59"/>
    </location>
</feature>
<protein>
    <recommendedName>
        <fullName evidence="4">Branchpoint-bridging protein</fullName>
    </recommendedName>
</protein>
<feature type="compositionally biased region" description="Basic residues" evidence="1">
    <location>
        <begin position="138"/>
        <end position="157"/>
    </location>
</feature>
<feature type="region of interest" description="Disordered" evidence="1">
    <location>
        <begin position="125"/>
        <end position="211"/>
    </location>
</feature>
<feature type="non-terminal residue" evidence="2">
    <location>
        <position position="358"/>
    </location>
</feature>
<evidence type="ECO:0000313" key="2">
    <source>
        <dbReference type="EMBL" id="CAK0814999.1"/>
    </source>
</evidence>
<keyword evidence="3" id="KW-1185">Reference proteome</keyword>
<comment type="caution">
    <text evidence="2">The sequence shown here is derived from an EMBL/GenBank/DDBJ whole genome shotgun (WGS) entry which is preliminary data.</text>
</comment>
<dbReference type="Proteomes" id="UP001189429">
    <property type="component" value="Unassembled WGS sequence"/>
</dbReference>
<feature type="compositionally biased region" description="Pro residues" evidence="1">
    <location>
        <begin position="36"/>
        <end position="48"/>
    </location>
</feature>
<evidence type="ECO:0008006" key="4">
    <source>
        <dbReference type="Google" id="ProtNLM"/>
    </source>
</evidence>
<feature type="compositionally biased region" description="Basic and acidic residues" evidence="1">
    <location>
        <begin position="184"/>
        <end position="196"/>
    </location>
</feature>
<feature type="compositionally biased region" description="Basic and acidic residues" evidence="1">
    <location>
        <begin position="304"/>
        <end position="319"/>
    </location>
</feature>
<feature type="region of interest" description="Disordered" evidence="1">
    <location>
        <begin position="297"/>
        <end position="358"/>
    </location>
</feature>
<feature type="non-terminal residue" evidence="2">
    <location>
        <position position="1"/>
    </location>
</feature>
<gene>
    <name evidence="2" type="ORF">PCOR1329_LOCUS18451</name>
</gene>
<sequence>VLAAVENKVPGNFGRIKDEVPRERQRRCLRKREGGPPSPGRRPYPAPPAAHEDETGSWGTDTLLFGNDELSYALGKQGATRKKLERSTGCVVQYVGNTSGPADLLRHLGGAGTGAAVHPMAVRTARGARVRPPLAGSRRLHRRGYTHGLRRLHHREPARHPGRDRGRVGLADVLRQQGRGRGQRQGEDRAAGDLRVEAGPPGLGAEGDERRGDEDARLLHARPDHQEVLPTGLRHRPNTLQGRRAELRPGQGGGHQEEVGDGGWRRPAVRRARGVHRGDPRGAAALQGLHRLAAPAAQGCHHGPGREGPRGRHGAEDPRQLQGLGRRGPRARAPADGEGDRHVHVHGDRRAWRGAPPH</sequence>
<name>A0ABN9R7Z3_9DINO</name>
<evidence type="ECO:0000256" key="1">
    <source>
        <dbReference type="SAM" id="MobiDB-lite"/>
    </source>
</evidence>
<organism evidence="2 3">
    <name type="scientific">Prorocentrum cordatum</name>
    <dbReference type="NCBI Taxonomy" id="2364126"/>
    <lineage>
        <taxon>Eukaryota</taxon>
        <taxon>Sar</taxon>
        <taxon>Alveolata</taxon>
        <taxon>Dinophyceae</taxon>
        <taxon>Prorocentrales</taxon>
        <taxon>Prorocentraceae</taxon>
        <taxon>Prorocentrum</taxon>
    </lineage>
</organism>
<feature type="compositionally biased region" description="Basic and acidic residues" evidence="1">
    <location>
        <begin position="158"/>
        <end position="167"/>
    </location>
</feature>
<feature type="region of interest" description="Disordered" evidence="1">
    <location>
        <begin position="229"/>
        <end position="262"/>
    </location>
</feature>
<proteinExistence type="predicted"/>
<feature type="compositionally biased region" description="Basic and acidic residues" evidence="1">
    <location>
        <begin position="333"/>
        <end position="351"/>
    </location>
</feature>
<evidence type="ECO:0000313" key="3">
    <source>
        <dbReference type="Proteomes" id="UP001189429"/>
    </source>
</evidence>